<evidence type="ECO:0000313" key="2">
    <source>
        <dbReference type="Proteomes" id="UP000594262"/>
    </source>
</evidence>
<protein>
    <submittedName>
        <fullName evidence="1">Uncharacterized protein</fullName>
    </submittedName>
</protein>
<dbReference type="Proteomes" id="UP000594262">
    <property type="component" value="Unplaced"/>
</dbReference>
<reference evidence="1" key="1">
    <citation type="submission" date="2021-01" db="UniProtKB">
        <authorList>
            <consortium name="EnsemblMetazoa"/>
        </authorList>
    </citation>
    <scope>IDENTIFICATION</scope>
</reference>
<proteinExistence type="predicted"/>
<dbReference type="EnsemblMetazoa" id="CLYHEMT026468.1">
    <property type="protein sequence ID" value="CLYHEMP026468.1"/>
    <property type="gene ID" value="CLYHEMG026468"/>
</dbReference>
<accession>A0A7M5XMJ9</accession>
<sequence>GYICDNTGCIKLVLWREYAGNLESHLSYMLCNVKKILWNNGIESQSTSSTAYREIEQVKGYIQPDDEIMAHLYNCSIIASKIVHTAKCLMCDQHIVVKEHSKNTVKCPSVGCGATTMISKNEQNYWRIIVNSGSNNIKLDIKLHLLPNLKIDQMQVFFLNHKFDIDYCSVSGTVDKIVKIENEKKDEEGTNTQESMVVQEQGDMTDDEIGGTQKPNIFMEHYLQRFYLRLSSVVTFSSI</sequence>
<keyword evidence="2" id="KW-1185">Reference proteome</keyword>
<dbReference type="AlphaFoldDB" id="A0A7M5XMJ9"/>
<name>A0A7M5XMJ9_9CNID</name>
<evidence type="ECO:0000313" key="1">
    <source>
        <dbReference type="EnsemblMetazoa" id="CLYHEMP026468.1"/>
    </source>
</evidence>
<organism evidence="1 2">
    <name type="scientific">Clytia hemisphaerica</name>
    <dbReference type="NCBI Taxonomy" id="252671"/>
    <lineage>
        <taxon>Eukaryota</taxon>
        <taxon>Metazoa</taxon>
        <taxon>Cnidaria</taxon>
        <taxon>Hydrozoa</taxon>
        <taxon>Hydroidolina</taxon>
        <taxon>Leptothecata</taxon>
        <taxon>Obeliida</taxon>
        <taxon>Clytiidae</taxon>
        <taxon>Clytia</taxon>
    </lineage>
</organism>